<name>A0A5C3P3I9_9APHY</name>
<evidence type="ECO:0000313" key="3">
    <source>
        <dbReference type="Proteomes" id="UP000308197"/>
    </source>
</evidence>
<dbReference type="InParanoid" id="A0A5C3P3I9"/>
<sequence>MEDTEVTGTLYCQLVIVLDLVPNHVPRDPDRRVFNPLASPTKFFSAFFVPLNQDSMSMSLPSYGVRVTHGSKAFGRRKLSPSSARRGSPPLPSCCMPISFSAAWARYARLPPRCADVIREDFESLLRACTRLRSFSLHTHQMFRFALGPCEDDTDQSEVGFNPMWLLDLDPAALGGSLVERLASGLTTLDLALPLAELDAYHTMLMLTHATHLTSLSLGDVDMLPSGLSCPTIHFPALTTLQIRLDKHGFEEYITEQWRMPKLTALTCFWSREVPMLLLGVHGARLAYLHLYDDPGREPDDGPTLLRLLRELCPVIEHLVLAIAPPSLSELGVISLTLRYLDIIHARYPTVTAYKAIALSEDADAPCLQSIRFVQESVSVDSDVEPDSHSLSHAAGAPKLVTSGGIAYVFPYTRMRQQSWVVADEPVPPEEDNSDDEYFPPGWFDEDASEDGEGAEADRGAWEEEGRYIRNVRERLGGLEGDFLLDGDCNEES</sequence>
<reference evidence="2 3" key="1">
    <citation type="journal article" date="2019" name="Nat. Ecol. Evol.">
        <title>Megaphylogeny resolves global patterns of mushroom evolution.</title>
        <authorList>
            <person name="Varga T."/>
            <person name="Krizsan K."/>
            <person name="Foldi C."/>
            <person name="Dima B."/>
            <person name="Sanchez-Garcia M."/>
            <person name="Sanchez-Ramirez S."/>
            <person name="Szollosi G.J."/>
            <person name="Szarkandi J.G."/>
            <person name="Papp V."/>
            <person name="Albert L."/>
            <person name="Andreopoulos W."/>
            <person name="Angelini C."/>
            <person name="Antonin V."/>
            <person name="Barry K.W."/>
            <person name="Bougher N.L."/>
            <person name="Buchanan P."/>
            <person name="Buyck B."/>
            <person name="Bense V."/>
            <person name="Catcheside P."/>
            <person name="Chovatia M."/>
            <person name="Cooper J."/>
            <person name="Damon W."/>
            <person name="Desjardin D."/>
            <person name="Finy P."/>
            <person name="Geml J."/>
            <person name="Haridas S."/>
            <person name="Hughes K."/>
            <person name="Justo A."/>
            <person name="Karasinski D."/>
            <person name="Kautmanova I."/>
            <person name="Kiss B."/>
            <person name="Kocsube S."/>
            <person name="Kotiranta H."/>
            <person name="LaButti K.M."/>
            <person name="Lechner B.E."/>
            <person name="Liimatainen K."/>
            <person name="Lipzen A."/>
            <person name="Lukacs Z."/>
            <person name="Mihaltcheva S."/>
            <person name="Morgado L.N."/>
            <person name="Niskanen T."/>
            <person name="Noordeloos M.E."/>
            <person name="Ohm R.A."/>
            <person name="Ortiz-Santana B."/>
            <person name="Ovrebo C."/>
            <person name="Racz N."/>
            <person name="Riley R."/>
            <person name="Savchenko A."/>
            <person name="Shiryaev A."/>
            <person name="Soop K."/>
            <person name="Spirin V."/>
            <person name="Szebenyi C."/>
            <person name="Tomsovsky M."/>
            <person name="Tulloss R.E."/>
            <person name="Uehling J."/>
            <person name="Grigoriev I.V."/>
            <person name="Vagvolgyi C."/>
            <person name="Papp T."/>
            <person name="Martin F.M."/>
            <person name="Miettinen O."/>
            <person name="Hibbett D.S."/>
            <person name="Nagy L.G."/>
        </authorList>
    </citation>
    <scope>NUCLEOTIDE SEQUENCE [LARGE SCALE GENOMIC DNA]</scope>
    <source>
        <strain evidence="2 3">HHB13444</strain>
    </source>
</reference>
<protein>
    <submittedName>
        <fullName evidence="2">Uncharacterized protein</fullName>
    </submittedName>
</protein>
<accession>A0A5C3P3I9</accession>
<keyword evidence="3" id="KW-1185">Reference proteome</keyword>
<dbReference type="InterPro" id="IPR032675">
    <property type="entry name" value="LRR_dom_sf"/>
</dbReference>
<dbReference type="AlphaFoldDB" id="A0A5C3P3I9"/>
<evidence type="ECO:0000313" key="2">
    <source>
        <dbReference type="EMBL" id="TFK83832.1"/>
    </source>
</evidence>
<gene>
    <name evidence="2" type="ORF">K466DRAFT_626666</name>
</gene>
<dbReference type="EMBL" id="ML211362">
    <property type="protein sequence ID" value="TFK83832.1"/>
    <property type="molecule type" value="Genomic_DNA"/>
</dbReference>
<proteinExistence type="predicted"/>
<feature type="compositionally biased region" description="Acidic residues" evidence="1">
    <location>
        <begin position="427"/>
        <end position="455"/>
    </location>
</feature>
<dbReference type="Gene3D" id="3.80.10.10">
    <property type="entry name" value="Ribonuclease Inhibitor"/>
    <property type="match status" value="1"/>
</dbReference>
<dbReference type="Proteomes" id="UP000308197">
    <property type="component" value="Unassembled WGS sequence"/>
</dbReference>
<organism evidence="2 3">
    <name type="scientific">Polyporus arcularius HHB13444</name>
    <dbReference type="NCBI Taxonomy" id="1314778"/>
    <lineage>
        <taxon>Eukaryota</taxon>
        <taxon>Fungi</taxon>
        <taxon>Dikarya</taxon>
        <taxon>Basidiomycota</taxon>
        <taxon>Agaricomycotina</taxon>
        <taxon>Agaricomycetes</taxon>
        <taxon>Polyporales</taxon>
        <taxon>Polyporaceae</taxon>
        <taxon>Polyporus</taxon>
    </lineage>
</organism>
<feature type="region of interest" description="Disordered" evidence="1">
    <location>
        <begin position="427"/>
        <end position="462"/>
    </location>
</feature>
<evidence type="ECO:0000256" key="1">
    <source>
        <dbReference type="SAM" id="MobiDB-lite"/>
    </source>
</evidence>